<sequence>MERITFHFEGGLADQHHLNFYEAARFQYAAARLSAKLVQFQNYGRFSKRITDRSNTDVLLETHGEGSFDISILFPVALLVAETFVSVPVGHLMSYVFERLLGKISDSDVVAALNAQAKVAEQFGKISDNDSETIQKALEIIENQRKDIKDGQEKTVQVLERRIAELERDRVLEFQRAELAKIDQVRQEKLISMAAPLVSEMATALRRSADRLEIFDATDAGTGGSKRLLYLDQEMAEEVIVSRVDDNITAIRADIVQYNKETGWGKLRLAISRDLIPFTVPSDIKGRLQSRIMLEMRKKQTFVQIYYVRDQAKEIKRLLLVGIIDE</sequence>
<organism evidence="3 4">
    <name type="scientific">Cereibacter changlensis</name>
    <dbReference type="NCBI Taxonomy" id="402884"/>
    <lineage>
        <taxon>Bacteria</taxon>
        <taxon>Pseudomonadati</taxon>
        <taxon>Pseudomonadota</taxon>
        <taxon>Alphaproteobacteria</taxon>
        <taxon>Rhodobacterales</taxon>
        <taxon>Paracoccaceae</taxon>
        <taxon>Cereibacter</taxon>
    </lineage>
</organism>
<dbReference type="RefSeq" id="WP_136793439.1">
    <property type="nucleotide sequence ID" value="NZ_SWAU01000162.1"/>
</dbReference>
<evidence type="ECO:0000259" key="2">
    <source>
        <dbReference type="Pfam" id="PF25678"/>
    </source>
</evidence>
<dbReference type="Proteomes" id="UP000306340">
    <property type="component" value="Unassembled WGS sequence"/>
</dbReference>
<dbReference type="InterPro" id="IPR057706">
    <property type="entry name" value="DUF7946"/>
</dbReference>
<protein>
    <recommendedName>
        <fullName evidence="2">DUF7946 domain-containing protein</fullName>
    </recommendedName>
</protein>
<feature type="coiled-coil region" evidence="1">
    <location>
        <begin position="134"/>
        <end position="176"/>
    </location>
</feature>
<evidence type="ECO:0000256" key="1">
    <source>
        <dbReference type="SAM" id="Coils"/>
    </source>
</evidence>
<evidence type="ECO:0000313" key="4">
    <source>
        <dbReference type="Proteomes" id="UP000306340"/>
    </source>
</evidence>
<dbReference type="AlphaFoldDB" id="A0A4U0Z038"/>
<name>A0A4U0Z038_9RHOB</name>
<accession>A0A4U0Z038</accession>
<dbReference type="Pfam" id="PF25678">
    <property type="entry name" value="DUF7946"/>
    <property type="match status" value="1"/>
</dbReference>
<proteinExistence type="predicted"/>
<keyword evidence="1" id="KW-0175">Coiled coil</keyword>
<evidence type="ECO:0000313" key="3">
    <source>
        <dbReference type="EMBL" id="TKA95651.1"/>
    </source>
</evidence>
<feature type="domain" description="DUF7946" evidence="2">
    <location>
        <begin position="5"/>
        <end position="146"/>
    </location>
</feature>
<reference evidence="3 4" key="1">
    <citation type="submission" date="2019-04" db="EMBL/GenBank/DDBJ databases">
        <title>Crypto-aerobic microbial life in anoxic (sulfidic) marine sediments.</title>
        <authorList>
            <person name="Bhattacharya S."/>
            <person name="Roy C."/>
            <person name="Mondal N."/>
            <person name="Sarkar J."/>
            <person name="Mandal S."/>
            <person name="Rameez M.J."/>
            <person name="Ghosh W."/>
        </authorList>
    </citation>
    <scope>NUCLEOTIDE SEQUENCE [LARGE SCALE GENOMIC DNA]</scope>
    <source>
        <strain evidence="3 4">SBBC</strain>
    </source>
</reference>
<comment type="caution">
    <text evidence="3">The sequence shown here is derived from an EMBL/GenBank/DDBJ whole genome shotgun (WGS) entry which is preliminary data.</text>
</comment>
<gene>
    <name evidence="3" type="ORF">FAZ78_15745</name>
</gene>
<dbReference type="EMBL" id="SWAU01000162">
    <property type="protein sequence ID" value="TKA95651.1"/>
    <property type="molecule type" value="Genomic_DNA"/>
</dbReference>